<name>A0AAX6G5S7_IRIPA</name>
<evidence type="ECO:0000313" key="2">
    <source>
        <dbReference type="Proteomes" id="UP001140949"/>
    </source>
</evidence>
<proteinExistence type="predicted"/>
<reference evidence="1" key="1">
    <citation type="journal article" date="2023" name="GigaByte">
        <title>Genome assembly of the bearded iris, Iris pallida Lam.</title>
        <authorList>
            <person name="Bruccoleri R.E."/>
            <person name="Oakeley E.J."/>
            <person name="Faust A.M.E."/>
            <person name="Altorfer M."/>
            <person name="Dessus-Babus S."/>
            <person name="Burckhardt D."/>
            <person name="Oertli M."/>
            <person name="Naumann U."/>
            <person name="Petersen F."/>
            <person name="Wong J."/>
        </authorList>
    </citation>
    <scope>NUCLEOTIDE SEQUENCE</scope>
    <source>
        <strain evidence="1">GSM-AAB239-AS_SAM_17_03QT</strain>
    </source>
</reference>
<reference evidence="1" key="2">
    <citation type="submission" date="2023-04" db="EMBL/GenBank/DDBJ databases">
        <authorList>
            <person name="Bruccoleri R.E."/>
            <person name="Oakeley E.J."/>
            <person name="Faust A.-M."/>
            <person name="Dessus-Babus S."/>
            <person name="Altorfer M."/>
            <person name="Burckhardt D."/>
            <person name="Oertli M."/>
            <person name="Naumann U."/>
            <person name="Petersen F."/>
            <person name="Wong J."/>
        </authorList>
    </citation>
    <scope>NUCLEOTIDE SEQUENCE</scope>
    <source>
        <strain evidence="1">GSM-AAB239-AS_SAM_17_03QT</strain>
        <tissue evidence="1">Leaf</tissue>
    </source>
</reference>
<evidence type="ECO:0000313" key="1">
    <source>
        <dbReference type="EMBL" id="KAJ6823793.1"/>
    </source>
</evidence>
<dbReference type="AlphaFoldDB" id="A0AAX6G5S7"/>
<dbReference type="EMBL" id="JANAVB010022597">
    <property type="protein sequence ID" value="KAJ6823793.1"/>
    <property type="molecule type" value="Genomic_DNA"/>
</dbReference>
<gene>
    <name evidence="1" type="ORF">M6B38_129005</name>
</gene>
<comment type="caution">
    <text evidence="1">The sequence shown here is derived from an EMBL/GenBank/DDBJ whole genome shotgun (WGS) entry which is preliminary data.</text>
</comment>
<protein>
    <submittedName>
        <fullName evidence="1">Uncharacterized protein</fullName>
    </submittedName>
</protein>
<keyword evidence="2" id="KW-1185">Reference proteome</keyword>
<organism evidence="1 2">
    <name type="scientific">Iris pallida</name>
    <name type="common">Sweet iris</name>
    <dbReference type="NCBI Taxonomy" id="29817"/>
    <lineage>
        <taxon>Eukaryota</taxon>
        <taxon>Viridiplantae</taxon>
        <taxon>Streptophyta</taxon>
        <taxon>Embryophyta</taxon>
        <taxon>Tracheophyta</taxon>
        <taxon>Spermatophyta</taxon>
        <taxon>Magnoliopsida</taxon>
        <taxon>Liliopsida</taxon>
        <taxon>Asparagales</taxon>
        <taxon>Iridaceae</taxon>
        <taxon>Iridoideae</taxon>
        <taxon>Irideae</taxon>
        <taxon>Iris</taxon>
    </lineage>
</organism>
<dbReference type="Proteomes" id="UP001140949">
    <property type="component" value="Unassembled WGS sequence"/>
</dbReference>
<sequence>MVLKEARQSREARQPRWWHKLQGDASVEALTGHGGSEGSASLVNSRQRLCELRRIGDGEIGLTSLVADLMNDGHGSF</sequence>
<accession>A0AAX6G5S7</accession>